<dbReference type="GO" id="GO:0008081">
    <property type="term" value="F:phosphoric diester hydrolase activity"/>
    <property type="evidence" value="ECO:0007669"/>
    <property type="project" value="TreeGrafter"/>
</dbReference>
<reference evidence="1 2" key="1">
    <citation type="submission" date="2019-07" db="EMBL/GenBank/DDBJ databases">
        <title>De Novo Assembly of kiwifruit Actinidia rufa.</title>
        <authorList>
            <person name="Sugita-Konishi S."/>
            <person name="Sato K."/>
            <person name="Mori E."/>
            <person name="Abe Y."/>
            <person name="Kisaki G."/>
            <person name="Hamano K."/>
            <person name="Suezawa K."/>
            <person name="Otani M."/>
            <person name="Fukuda T."/>
            <person name="Manabe T."/>
            <person name="Gomi K."/>
            <person name="Tabuchi M."/>
            <person name="Akimitsu K."/>
            <person name="Kataoka I."/>
        </authorList>
    </citation>
    <scope>NUCLEOTIDE SEQUENCE [LARGE SCALE GENOMIC DNA]</scope>
    <source>
        <strain evidence="2">cv. Fuchu</strain>
    </source>
</reference>
<gene>
    <name evidence="1" type="ORF">Acr_29g0002630</name>
</gene>
<dbReference type="Pfam" id="PF26178">
    <property type="entry name" value="PI-PLC_cat"/>
    <property type="match status" value="1"/>
</dbReference>
<evidence type="ECO:0000313" key="1">
    <source>
        <dbReference type="EMBL" id="GFZ21101.1"/>
    </source>
</evidence>
<comment type="caution">
    <text evidence="1">The sequence shown here is derived from an EMBL/GenBank/DDBJ whole genome shotgun (WGS) entry which is preliminary data.</text>
</comment>
<dbReference type="EMBL" id="BJWL01000029">
    <property type="protein sequence ID" value="GFZ21101.1"/>
    <property type="molecule type" value="Genomic_DNA"/>
</dbReference>
<keyword evidence="2" id="KW-1185">Reference proteome</keyword>
<dbReference type="PANTHER" id="PTHR13593">
    <property type="match status" value="1"/>
</dbReference>
<dbReference type="OrthoDB" id="1707002at2759"/>
<name>A0A7J0HDQ7_9ERIC</name>
<protein>
    <submittedName>
        <fullName evidence="1">Uncharacterized protein</fullName>
    </submittedName>
</protein>
<evidence type="ECO:0000313" key="2">
    <source>
        <dbReference type="Proteomes" id="UP000585474"/>
    </source>
</evidence>
<organism evidence="1 2">
    <name type="scientific">Actinidia rufa</name>
    <dbReference type="NCBI Taxonomy" id="165716"/>
    <lineage>
        <taxon>Eukaryota</taxon>
        <taxon>Viridiplantae</taxon>
        <taxon>Streptophyta</taxon>
        <taxon>Embryophyta</taxon>
        <taxon>Tracheophyta</taxon>
        <taxon>Spermatophyta</taxon>
        <taxon>Magnoliopsida</taxon>
        <taxon>eudicotyledons</taxon>
        <taxon>Gunneridae</taxon>
        <taxon>Pentapetalae</taxon>
        <taxon>asterids</taxon>
        <taxon>Ericales</taxon>
        <taxon>Actinidiaceae</taxon>
        <taxon>Actinidia</taxon>
    </lineage>
</organism>
<proteinExistence type="predicted"/>
<dbReference type="AlphaFoldDB" id="A0A7J0HDQ7"/>
<dbReference type="Proteomes" id="UP000585474">
    <property type="component" value="Unassembled WGS sequence"/>
</dbReference>
<sequence>MYKFILNDVLREVSPALTFLRKLKHFYLQIHLRLVTLILEDDVPAPSGLAKVFDAAVLTKYLFPLSKMPRYGEDWPSVKDIVANDERLIVFTARKMVNESLTNGTS</sequence>
<dbReference type="PANTHER" id="PTHR13593:SF140">
    <property type="entry name" value="PLC-LIKE PHOSPHODIESTERASE"/>
    <property type="match status" value="1"/>
</dbReference>
<accession>A0A7J0HDQ7</accession>
<dbReference type="InterPro" id="IPR051057">
    <property type="entry name" value="PI-PLC_domain"/>
</dbReference>